<keyword evidence="11" id="KW-1003">Cell membrane</keyword>
<comment type="cofactor">
    <cofactor evidence="11">
        <name>FMN</name>
        <dbReference type="ChEBI" id="CHEBI:58210"/>
    </cofactor>
    <text evidence="11">Binds 1 FMN per subunit.</text>
</comment>
<comment type="pathway">
    <text evidence="3 11">Pyrimidine metabolism; UMP biosynthesis via de novo pathway; orotate from (S)-dihydroorotate (quinone route): step 1/1.</text>
</comment>
<evidence type="ECO:0000256" key="1">
    <source>
        <dbReference type="ARBA" id="ARBA00003125"/>
    </source>
</evidence>
<dbReference type="PANTHER" id="PTHR48109">
    <property type="entry name" value="DIHYDROOROTATE DEHYDROGENASE (QUINONE), MITOCHONDRIAL-RELATED"/>
    <property type="match status" value="1"/>
</dbReference>
<comment type="function">
    <text evidence="1 11">Catalyzes the conversion of dihydroorotate to orotate with quinone as electron acceptor.</text>
</comment>
<evidence type="ECO:0000256" key="4">
    <source>
        <dbReference type="ARBA" id="ARBA00005359"/>
    </source>
</evidence>
<dbReference type="GO" id="GO:0005737">
    <property type="term" value="C:cytoplasm"/>
    <property type="evidence" value="ECO:0007669"/>
    <property type="project" value="InterPro"/>
</dbReference>
<dbReference type="NCBIfam" id="TIGR01036">
    <property type="entry name" value="pyrD_sub2"/>
    <property type="match status" value="1"/>
</dbReference>
<feature type="binding site" evidence="11">
    <location>
        <begin position="322"/>
        <end position="323"/>
    </location>
    <ligand>
        <name>FMN</name>
        <dbReference type="ChEBI" id="CHEBI:58210"/>
    </ligand>
</feature>
<dbReference type="EMBL" id="JAAXYO010000180">
    <property type="protein sequence ID" value="MBU2788935.1"/>
    <property type="molecule type" value="Genomic_DNA"/>
</dbReference>
<evidence type="ECO:0000259" key="12">
    <source>
        <dbReference type="Pfam" id="PF01180"/>
    </source>
</evidence>
<evidence type="ECO:0000256" key="9">
    <source>
        <dbReference type="ARBA" id="ARBA00023136"/>
    </source>
</evidence>
<keyword evidence="5 11" id="KW-0285">Flavoprotein</keyword>
<dbReference type="NCBIfam" id="NF003652">
    <property type="entry name" value="PRK05286.2-5"/>
    <property type="match status" value="1"/>
</dbReference>
<comment type="similarity">
    <text evidence="4 11">Belongs to the dihydroorotate dehydrogenase family. Type 2 subfamily.</text>
</comment>
<feature type="binding site" evidence="11">
    <location>
        <position position="144"/>
    </location>
    <ligand>
        <name>FMN</name>
        <dbReference type="ChEBI" id="CHEBI:58210"/>
    </ligand>
</feature>
<comment type="subcellular location">
    <subcellularLocation>
        <location evidence="11">Cell membrane</location>
        <topology evidence="11">Peripheral membrane protein</topology>
    </subcellularLocation>
    <subcellularLocation>
        <location evidence="2">Membrane</location>
    </subcellularLocation>
</comment>
<accession>A0AAE2YRK5</accession>
<evidence type="ECO:0000256" key="2">
    <source>
        <dbReference type="ARBA" id="ARBA00004370"/>
    </source>
</evidence>
<dbReference type="GO" id="GO:0106430">
    <property type="term" value="F:dihydroorotate dehydrogenase (quinone) activity"/>
    <property type="evidence" value="ECO:0007669"/>
    <property type="project" value="UniProtKB-EC"/>
</dbReference>
<feature type="binding site" evidence="11">
    <location>
        <begin position="66"/>
        <end position="70"/>
    </location>
    <ligand>
        <name>FMN</name>
        <dbReference type="ChEBI" id="CHEBI:58210"/>
    </ligand>
</feature>
<keyword evidence="8 11" id="KW-0560">Oxidoreductase</keyword>
<evidence type="ECO:0000256" key="11">
    <source>
        <dbReference type="HAMAP-Rule" id="MF_00225"/>
    </source>
</evidence>
<dbReference type="GO" id="GO:0044205">
    <property type="term" value="P:'de novo' UMP biosynthetic process"/>
    <property type="evidence" value="ECO:0007669"/>
    <property type="project" value="UniProtKB-UniRule"/>
</dbReference>
<keyword evidence="7 11" id="KW-0665">Pyrimidine biosynthesis</keyword>
<feature type="binding site" evidence="11">
    <location>
        <position position="221"/>
    </location>
    <ligand>
        <name>FMN</name>
        <dbReference type="ChEBI" id="CHEBI:58210"/>
    </ligand>
</feature>
<dbReference type="InterPro" id="IPR013785">
    <property type="entry name" value="Aldolase_TIM"/>
</dbReference>
<dbReference type="GO" id="GO:0006207">
    <property type="term" value="P:'de novo' pyrimidine nucleobase biosynthetic process"/>
    <property type="evidence" value="ECO:0007669"/>
    <property type="project" value="UniProtKB-UniRule"/>
</dbReference>
<dbReference type="InterPro" id="IPR050074">
    <property type="entry name" value="DHO_dehydrogenase"/>
</dbReference>
<feature type="binding site" evidence="11">
    <location>
        <position position="177"/>
    </location>
    <ligand>
        <name>FMN</name>
        <dbReference type="ChEBI" id="CHEBI:58210"/>
    </ligand>
</feature>
<dbReference type="PANTHER" id="PTHR48109:SF4">
    <property type="entry name" value="DIHYDROOROTATE DEHYDROGENASE (QUINONE), MITOCHONDRIAL"/>
    <property type="match status" value="1"/>
</dbReference>
<dbReference type="RefSeq" id="WP_215871718.1">
    <property type="nucleotide sequence ID" value="NZ_JAAXYO010000180.1"/>
</dbReference>
<dbReference type="PROSITE" id="PS00911">
    <property type="entry name" value="DHODEHASE_1"/>
    <property type="match status" value="1"/>
</dbReference>
<dbReference type="InterPro" id="IPR005719">
    <property type="entry name" value="Dihydroorotate_DH_2"/>
</dbReference>
<sequence length="361" mass="39162">MIEALLRSILFQQDPERAHEWTLRALETLGRMPRTRAHLWPASAVNEMLRQTLWGLDFAHPLGLAAGFDKDARALPALAAMGFAFLEIGTVTPLPQAGNPRPRLFRYPQEQAVINRMGFPSSGMEAVAENIRSAKPLSVPLGINLGKNKDTELENAVEDYAKVLGCLAPYADYLVLNVSSPNTPGLRQLQQLEYLRPLLQRLQELRREAPGPQAPAPLLLKIAPDLEDESIAALGALALADEPLLDGFIVGNTTLSRPAQWPHPEQAGGLSGAPLRDLATQVVAKIYRASRGRLPIIGVGGIFSAADAYAKILAGATLVQSYSGWIWGGSQMLRTFPEELTTLLRRDGFANISAAVGQDSQ</sequence>
<dbReference type="InterPro" id="IPR001295">
    <property type="entry name" value="Dihydroorotate_DH_CS"/>
</dbReference>
<evidence type="ECO:0000256" key="6">
    <source>
        <dbReference type="ARBA" id="ARBA00022643"/>
    </source>
</evidence>
<keyword evidence="6 11" id="KW-0288">FMN</keyword>
<feature type="binding site" evidence="11">
    <location>
        <position position="90"/>
    </location>
    <ligand>
        <name>FMN</name>
        <dbReference type="ChEBI" id="CHEBI:58210"/>
    </ligand>
</feature>
<evidence type="ECO:0000313" key="14">
    <source>
        <dbReference type="Proteomes" id="UP001197378"/>
    </source>
</evidence>
<feature type="binding site" evidence="11">
    <location>
        <begin position="115"/>
        <end position="119"/>
    </location>
    <ligand>
        <name>substrate</name>
    </ligand>
</feature>
<comment type="catalytic activity">
    <reaction evidence="10 11">
        <text>(S)-dihydroorotate + a quinone = orotate + a quinol</text>
        <dbReference type="Rhea" id="RHEA:30187"/>
        <dbReference type="ChEBI" id="CHEBI:24646"/>
        <dbReference type="ChEBI" id="CHEBI:30839"/>
        <dbReference type="ChEBI" id="CHEBI:30864"/>
        <dbReference type="ChEBI" id="CHEBI:132124"/>
        <dbReference type="EC" id="1.3.5.2"/>
    </reaction>
</comment>
<feature type="domain" description="Dihydroorotate dehydrogenase catalytic" evidence="12">
    <location>
        <begin position="48"/>
        <end position="344"/>
    </location>
</feature>
<gene>
    <name evidence="11" type="primary">pyrD</name>
    <name evidence="13" type="ORF">HFQ13_12110</name>
</gene>
<dbReference type="InterPro" id="IPR005720">
    <property type="entry name" value="Dihydroorotate_DH_cat"/>
</dbReference>
<dbReference type="EC" id="1.3.5.2" evidence="11"/>
<feature type="binding site" evidence="11">
    <location>
        <begin position="252"/>
        <end position="253"/>
    </location>
    <ligand>
        <name>substrate</name>
    </ligand>
</feature>
<feature type="binding site" evidence="11">
    <location>
        <position position="182"/>
    </location>
    <ligand>
        <name>substrate</name>
    </ligand>
</feature>
<dbReference type="SUPFAM" id="SSF51395">
    <property type="entry name" value="FMN-linked oxidoreductases"/>
    <property type="match status" value="1"/>
</dbReference>
<evidence type="ECO:0000256" key="8">
    <source>
        <dbReference type="ARBA" id="ARBA00023002"/>
    </source>
</evidence>
<feature type="binding site" evidence="11">
    <location>
        <position position="251"/>
    </location>
    <ligand>
        <name>FMN</name>
        <dbReference type="ChEBI" id="CHEBI:58210"/>
    </ligand>
</feature>
<dbReference type="NCBIfam" id="NF003645">
    <property type="entry name" value="PRK05286.1-2"/>
    <property type="match status" value="1"/>
</dbReference>
<organism evidence="13 14">
    <name type="scientific">Igneacidithiobacillus copahuensis</name>
    <dbReference type="NCBI Taxonomy" id="2724909"/>
    <lineage>
        <taxon>Bacteria</taxon>
        <taxon>Pseudomonadati</taxon>
        <taxon>Pseudomonadota</taxon>
        <taxon>Acidithiobacillia</taxon>
        <taxon>Acidithiobacillales</taxon>
        <taxon>Acidithiobacillaceae</taxon>
        <taxon>Igneacidithiobacillus</taxon>
    </lineage>
</organism>
<proteinExistence type="inferred from homology"/>
<evidence type="ECO:0000256" key="10">
    <source>
        <dbReference type="ARBA" id="ARBA00048639"/>
    </source>
</evidence>
<dbReference type="CDD" id="cd04738">
    <property type="entry name" value="DHOD_2_like"/>
    <property type="match status" value="1"/>
</dbReference>
<feature type="binding site" evidence="11">
    <location>
        <position position="177"/>
    </location>
    <ligand>
        <name>substrate</name>
    </ligand>
</feature>
<dbReference type="HAMAP" id="MF_00225">
    <property type="entry name" value="DHO_dh_type2"/>
    <property type="match status" value="1"/>
</dbReference>
<evidence type="ECO:0000256" key="5">
    <source>
        <dbReference type="ARBA" id="ARBA00022630"/>
    </source>
</evidence>
<comment type="caution">
    <text evidence="13">The sequence shown here is derived from an EMBL/GenBank/DDBJ whole genome shotgun (WGS) entry which is preliminary data.</text>
</comment>
<evidence type="ECO:0000313" key="13">
    <source>
        <dbReference type="EMBL" id="MBU2788935.1"/>
    </source>
</evidence>
<evidence type="ECO:0000256" key="3">
    <source>
        <dbReference type="ARBA" id="ARBA00005161"/>
    </source>
</evidence>
<comment type="subunit">
    <text evidence="11">Monomer.</text>
</comment>
<dbReference type="PROSITE" id="PS00912">
    <property type="entry name" value="DHODEHASE_2"/>
    <property type="match status" value="1"/>
</dbReference>
<dbReference type="Gene3D" id="3.20.20.70">
    <property type="entry name" value="Aldolase class I"/>
    <property type="match status" value="1"/>
</dbReference>
<protein>
    <recommendedName>
        <fullName evidence="11">Dihydroorotate dehydrogenase (quinone)</fullName>
        <ecNumber evidence="11">1.3.5.2</ecNumber>
    </recommendedName>
    <alternativeName>
        <fullName evidence="11">DHOdehase</fullName>
        <shortName evidence="11">DHOD</shortName>
        <shortName evidence="11">DHODase</shortName>
    </alternativeName>
    <alternativeName>
        <fullName evidence="11">Dihydroorotate oxidase</fullName>
    </alternativeName>
</protein>
<dbReference type="AlphaFoldDB" id="A0AAE2YRK5"/>
<evidence type="ECO:0000256" key="7">
    <source>
        <dbReference type="ARBA" id="ARBA00022975"/>
    </source>
</evidence>
<reference evidence="13" key="1">
    <citation type="journal article" date="2021" name="ISME J.">
        <title>Genomic evolution of the class Acidithiobacillia: deep-branching Proteobacteria living in extreme acidic conditions.</title>
        <authorList>
            <person name="Moya-Beltran A."/>
            <person name="Beard S."/>
            <person name="Rojas-Villalobos C."/>
            <person name="Issotta F."/>
            <person name="Gallardo Y."/>
            <person name="Ulloa R."/>
            <person name="Giaveno A."/>
            <person name="Degli Esposti M."/>
            <person name="Johnson D.B."/>
            <person name="Quatrini R."/>
        </authorList>
    </citation>
    <scope>NUCLEOTIDE SEQUENCE</scope>
    <source>
        <strain evidence="13">VAN18-1</strain>
    </source>
</reference>
<feature type="binding site" evidence="11">
    <location>
        <position position="272"/>
    </location>
    <ligand>
        <name>FMN</name>
        <dbReference type="ChEBI" id="CHEBI:58210"/>
    </ligand>
</feature>
<dbReference type="Proteomes" id="UP001197378">
    <property type="component" value="Unassembled WGS sequence"/>
</dbReference>
<feature type="binding site" evidence="11">
    <location>
        <position position="70"/>
    </location>
    <ligand>
        <name>substrate</name>
    </ligand>
</feature>
<dbReference type="Pfam" id="PF01180">
    <property type="entry name" value="DHO_dh"/>
    <property type="match status" value="1"/>
</dbReference>
<keyword evidence="14" id="KW-1185">Reference proteome</keyword>
<keyword evidence="9 11" id="KW-0472">Membrane</keyword>
<feature type="active site" description="Nucleophile" evidence="11">
    <location>
        <position position="180"/>
    </location>
</feature>
<dbReference type="GO" id="GO:0005886">
    <property type="term" value="C:plasma membrane"/>
    <property type="evidence" value="ECO:0007669"/>
    <property type="project" value="UniProtKB-SubCell"/>
</dbReference>
<feature type="binding site" evidence="11">
    <location>
        <position position="301"/>
    </location>
    <ligand>
        <name>FMN</name>
        <dbReference type="ChEBI" id="CHEBI:58210"/>
    </ligand>
</feature>
<name>A0AAE2YRK5_9PROT</name>